<sequence length="103" mass="11232">MTNAIQATTGITTEIYDSGMKKPAKKHDASIVTVAAGSEPQRYPRNCSIVDGFMESLGLRGRAPLPVLLTECFGILSNQFLYIDISIMQYEFIPAICEASNSI</sequence>
<dbReference type="AlphaFoldDB" id="A0A6J5EGA1"/>
<keyword evidence="2" id="KW-1185">Reference proteome</keyword>
<organism evidence="1 2">
    <name type="scientific">Paraburkholderia humisilvae</name>
    <dbReference type="NCBI Taxonomy" id="627669"/>
    <lineage>
        <taxon>Bacteria</taxon>
        <taxon>Pseudomonadati</taxon>
        <taxon>Pseudomonadota</taxon>
        <taxon>Betaproteobacteria</taxon>
        <taxon>Burkholderiales</taxon>
        <taxon>Burkholderiaceae</taxon>
        <taxon>Paraburkholderia</taxon>
    </lineage>
</organism>
<dbReference type="EMBL" id="CADIKH010000024">
    <property type="protein sequence ID" value="CAB3764411.1"/>
    <property type="molecule type" value="Genomic_DNA"/>
</dbReference>
<protein>
    <submittedName>
        <fullName evidence="1">Uncharacterized protein</fullName>
    </submittedName>
</protein>
<evidence type="ECO:0000313" key="1">
    <source>
        <dbReference type="EMBL" id="CAB3764411.1"/>
    </source>
</evidence>
<proteinExistence type="predicted"/>
<gene>
    <name evidence="1" type="ORF">LMG29542_04888</name>
</gene>
<dbReference type="Proteomes" id="UP000494363">
    <property type="component" value="Unassembled WGS sequence"/>
</dbReference>
<accession>A0A6J5EGA1</accession>
<name>A0A6J5EGA1_9BURK</name>
<evidence type="ECO:0000313" key="2">
    <source>
        <dbReference type="Proteomes" id="UP000494363"/>
    </source>
</evidence>
<reference evidence="1 2" key="1">
    <citation type="submission" date="2020-04" db="EMBL/GenBank/DDBJ databases">
        <authorList>
            <person name="De Canck E."/>
        </authorList>
    </citation>
    <scope>NUCLEOTIDE SEQUENCE [LARGE SCALE GENOMIC DNA]</scope>
    <source>
        <strain evidence="1 2">LMG 29542</strain>
    </source>
</reference>